<evidence type="ECO:0000313" key="3">
    <source>
        <dbReference type="Proteomes" id="UP000008514"/>
    </source>
</evidence>
<dbReference type="STRING" id="313595.P700755_000918"/>
<dbReference type="Proteomes" id="UP000008514">
    <property type="component" value="Chromosome"/>
</dbReference>
<dbReference type="KEGG" id="ptq:P700755_000918"/>
<evidence type="ECO:0000313" key="2">
    <source>
        <dbReference type="EMBL" id="AFU67894.1"/>
    </source>
</evidence>
<feature type="domain" description="DUF2779" evidence="1">
    <location>
        <begin position="391"/>
        <end position="537"/>
    </location>
</feature>
<accession>K4IBS8</accession>
<dbReference type="InterPro" id="IPR021301">
    <property type="entry name" value="DUF2779"/>
</dbReference>
<name>K4IBS8_PSYTT</name>
<sequence length="670" mass="78387">MSNLKKRYLTKSRYKLGLECPNKLYYTKKKVYSNQKLEDFFLQALASGGFQVEELARMHYPEGILIEDKKSDETYNYEDKVNQTTKLLENNDEIVIFEAAFCFENLFIRVDILEKKGNQINLIEVKSKSFDSTNAEYEFEGKKGNLSSSWKSYLFDVAFQKYVINKAFPQYNVKPFLMLADKSKTTSIKGLNQLFRITNNNNNRTGIERRIHTLTDISSESILGKVDVSRETSGIETGKHRIIEEFDFEESIQILSKTFKEDKYYNYPLDYSSCKSCEFKTNGEADSNSKSGFKECFKKQLSWEEPDFNEPNIFEIWDFRRLNKLTETGELKLKNIPDEEFGEVKDKDDKMSRVRRQLIQKHKALDNDYTPELYQDELKDEIESWTFPLNFIDFEASVVALPFYEGQSPYEKVVFQFSHHIIHEDGKVEHANEYINVQPGEFPNFEFVRELKTALEQNVGTVFQYSSYENSTLNQIKQQLENSAETDRKELINFIITLTTPPRNYAGSPWLPIRPLVDLRKVIVDYYYNPYTKGSNSIKAVLPAIFETSELIKSKYTKPISDINMTSKNFGDNHVWLRRKEDGTIEDPYKSLEHPFKDWDPEFERKSEIEEINNGGAALTAYGLTQYTDMDDKERGEIKNALLRYCELDTLAMVIVYEHLKEITEDKYKV</sequence>
<dbReference type="OrthoDB" id="9783873at2"/>
<dbReference type="Pfam" id="PF11074">
    <property type="entry name" value="DUF2779"/>
    <property type="match status" value="1"/>
</dbReference>
<protein>
    <recommendedName>
        <fullName evidence="1">DUF2779 domain-containing protein</fullName>
    </recommendedName>
</protein>
<dbReference type="AlphaFoldDB" id="K4IBS8"/>
<reference evidence="2" key="2">
    <citation type="submission" date="2012-09" db="EMBL/GenBank/DDBJ databases">
        <title>The complete sequence of Psychroflexus torquis an extreme psychrophile from sea-ice that is stimulated by light.</title>
        <authorList>
            <person name="Feng S."/>
            <person name="Powell S.M."/>
            <person name="Bowman J.P."/>
        </authorList>
    </citation>
    <scope>NUCLEOTIDE SEQUENCE [LARGE SCALE GENOMIC DNA]</scope>
    <source>
        <strain evidence="2">ATCC 700755</strain>
    </source>
</reference>
<organism evidence="2 3">
    <name type="scientific">Psychroflexus torquis (strain ATCC 700755 / CIP 106069 / ACAM 623)</name>
    <dbReference type="NCBI Taxonomy" id="313595"/>
    <lineage>
        <taxon>Bacteria</taxon>
        <taxon>Pseudomonadati</taxon>
        <taxon>Bacteroidota</taxon>
        <taxon>Flavobacteriia</taxon>
        <taxon>Flavobacteriales</taxon>
        <taxon>Flavobacteriaceae</taxon>
        <taxon>Psychroflexus</taxon>
    </lineage>
</organism>
<reference evidence="2" key="1">
    <citation type="submission" date="2006-03" db="EMBL/GenBank/DDBJ databases">
        <authorList>
            <person name="Bowman J."/>
            <person name="Ferriera S."/>
            <person name="Johnson J."/>
            <person name="Kravitz S."/>
            <person name="Halpern A."/>
            <person name="Remington K."/>
            <person name="Beeson K."/>
            <person name="Tran B."/>
            <person name="Rogers Y.-H."/>
            <person name="Friedman R."/>
            <person name="Venter J.C."/>
        </authorList>
    </citation>
    <scope>NUCLEOTIDE SEQUENCE [LARGE SCALE GENOMIC DNA]</scope>
    <source>
        <strain evidence="2">ATCC 700755</strain>
    </source>
</reference>
<keyword evidence="3" id="KW-1185">Reference proteome</keyword>
<dbReference type="HOGENOM" id="CLU_394088_0_0_10"/>
<evidence type="ECO:0000259" key="1">
    <source>
        <dbReference type="Pfam" id="PF11074"/>
    </source>
</evidence>
<proteinExistence type="predicted"/>
<gene>
    <name evidence="2" type="ordered locus">P700755_000918</name>
</gene>
<dbReference type="RefSeq" id="WP_015023507.1">
    <property type="nucleotide sequence ID" value="NC_018721.1"/>
</dbReference>
<dbReference type="EMBL" id="CP003879">
    <property type="protein sequence ID" value="AFU67894.1"/>
    <property type="molecule type" value="Genomic_DNA"/>
</dbReference>
<dbReference type="eggNOG" id="COG2251">
    <property type="taxonomic scope" value="Bacteria"/>
</dbReference>